<dbReference type="InterPro" id="IPR002931">
    <property type="entry name" value="Transglutaminase-like"/>
</dbReference>
<reference evidence="3 4" key="1">
    <citation type="submission" date="2020-08" db="EMBL/GenBank/DDBJ databases">
        <title>Description of novel Flavobacterium F-380 isolate.</title>
        <authorList>
            <person name="Saticioglu I.B."/>
            <person name="Duman M."/>
            <person name="Altun S."/>
        </authorList>
    </citation>
    <scope>NUCLEOTIDE SEQUENCE [LARGE SCALE GENOMIC DNA]</scope>
    <source>
        <strain evidence="3 4">F-380</strain>
    </source>
</reference>
<name>A0ABR7J418_9FLAO</name>
<evidence type="ECO:0000313" key="3">
    <source>
        <dbReference type="EMBL" id="MBC5840163.1"/>
    </source>
</evidence>
<proteinExistence type="predicted"/>
<dbReference type="SUPFAM" id="SSF54001">
    <property type="entry name" value="Cysteine proteinases"/>
    <property type="match status" value="1"/>
</dbReference>
<dbReference type="PANTHER" id="PTHR46333:SF2">
    <property type="entry name" value="CYTOKINESIS PROTEIN 3"/>
    <property type="match status" value="1"/>
</dbReference>
<organism evidence="3 4">
    <name type="scientific">Flavobacterium kayseriense</name>
    <dbReference type="NCBI Taxonomy" id="2764714"/>
    <lineage>
        <taxon>Bacteria</taxon>
        <taxon>Pseudomonadati</taxon>
        <taxon>Bacteroidota</taxon>
        <taxon>Flavobacteriia</taxon>
        <taxon>Flavobacteriales</taxon>
        <taxon>Flavobacteriaceae</taxon>
        <taxon>Flavobacterium</taxon>
    </lineage>
</organism>
<protein>
    <recommendedName>
        <fullName evidence="2">Transglutaminase-like domain-containing protein</fullName>
    </recommendedName>
</protein>
<keyword evidence="4" id="KW-1185">Reference proteome</keyword>
<dbReference type="InterPro" id="IPR052557">
    <property type="entry name" value="CAP/Cytokinesis_protein"/>
</dbReference>
<accession>A0ABR7J418</accession>
<sequence>MKSSVLVFTLLFVSLSFGQAKADYSRVDSPISKIPASATVSTAAIAAYIQSKFTTPDDKIRAVFYWTTANISYDVANRIALQQEQLLEDRIAITLKTRKGVCKNYAEVFSDLANKLGVQTVIIRGYTKQYGIIGQIPHAWCASKISGNWYLFDPTWAAGYIDAGQFKKRFRDTYYKVQPEQMIKSHMPYDYVWQFLNYPITNAEFTTGKLLPSKAKKYVDFEQEIAKAAMQDEEQQLTASSKRIRENGITNTMIAEVLSYNDRRIAYVQEERSLEQLNVILKKYNEGVAELNQFIAFKNRQFKPVKNDQTLISMILSPYDKLVWCQKSLSSVGSLSEPNRSSVIGLQSSLKAALQMTIEHKNFVYQYVEKSPISRDKMFYKSVY</sequence>
<evidence type="ECO:0000313" key="4">
    <source>
        <dbReference type="Proteomes" id="UP000629963"/>
    </source>
</evidence>
<dbReference type="InterPro" id="IPR038765">
    <property type="entry name" value="Papain-like_cys_pep_sf"/>
</dbReference>
<dbReference type="RefSeq" id="WP_187008754.1">
    <property type="nucleotide sequence ID" value="NZ_JACRUI010000001.1"/>
</dbReference>
<evidence type="ECO:0000256" key="1">
    <source>
        <dbReference type="SAM" id="SignalP"/>
    </source>
</evidence>
<dbReference type="EMBL" id="JACRUJ010000001">
    <property type="protein sequence ID" value="MBC5840163.1"/>
    <property type="molecule type" value="Genomic_DNA"/>
</dbReference>
<dbReference type="Proteomes" id="UP000629963">
    <property type="component" value="Unassembled WGS sequence"/>
</dbReference>
<evidence type="ECO:0000259" key="2">
    <source>
        <dbReference type="SMART" id="SM00460"/>
    </source>
</evidence>
<comment type="caution">
    <text evidence="3">The sequence shown here is derived from an EMBL/GenBank/DDBJ whole genome shotgun (WGS) entry which is preliminary data.</text>
</comment>
<feature type="chain" id="PRO_5046107918" description="Transglutaminase-like domain-containing protein" evidence="1">
    <location>
        <begin position="23"/>
        <end position="384"/>
    </location>
</feature>
<dbReference type="SMART" id="SM00460">
    <property type="entry name" value="TGc"/>
    <property type="match status" value="1"/>
</dbReference>
<gene>
    <name evidence="3" type="ORF">H8R23_01995</name>
</gene>
<feature type="signal peptide" evidence="1">
    <location>
        <begin position="1"/>
        <end position="22"/>
    </location>
</feature>
<dbReference type="Pfam" id="PF01841">
    <property type="entry name" value="Transglut_core"/>
    <property type="match status" value="1"/>
</dbReference>
<feature type="domain" description="Transglutaminase-like" evidence="2">
    <location>
        <begin position="94"/>
        <end position="156"/>
    </location>
</feature>
<keyword evidence="1" id="KW-0732">Signal</keyword>
<dbReference type="Gene3D" id="3.10.620.30">
    <property type="match status" value="1"/>
</dbReference>
<dbReference type="PANTHER" id="PTHR46333">
    <property type="entry name" value="CYTOKINESIS PROTEIN 3"/>
    <property type="match status" value="1"/>
</dbReference>